<dbReference type="EMBL" id="BPLR01020181">
    <property type="protein sequence ID" value="GIX75599.1"/>
    <property type="molecule type" value="Genomic_DNA"/>
</dbReference>
<evidence type="ECO:0000313" key="1">
    <source>
        <dbReference type="EMBL" id="GIX75599.1"/>
    </source>
</evidence>
<organism evidence="1 2">
    <name type="scientific">Caerostris extrusa</name>
    <name type="common">Bark spider</name>
    <name type="synonym">Caerostris bankana</name>
    <dbReference type="NCBI Taxonomy" id="172846"/>
    <lineage>
        <taxon>Eukaryota</taxon>
        <taxon>Metazoa</taxon>
        <taxon>Ecdysozoa</taxon>
        <taxon>Arthropoda</taxon>
        <taxon>Chelicerata</taxon>
        <taxon>Arachnida</taxon>
        <taxon>Araneae</taxon>
        <taxon>Araneomorphae</taxon>
        <taxon>Entelegynae</taxon>
        <taxon>Araneoidea</taxon>
        <taxon>Araneidae</taxon>
        <taxon>Caerostris</taxon>
    </lineage>
</organism>
<name>A0AAV4MXA5_CAEEX</name>
<protein>
    <submittedName>
        <fullName evidence="1">Uncharacterized protein</fullName>
    </submittedName>
</protein>
<reference evidence="1 2" key="1">
    <citation type="submission" date="2021-06" db="EMBL/GenBank/DDBJ databases">
        <title>Caerostris extrusa draft genome.</title>
        <authorList>
            <person name="Kono N."/>
            <person name="Arakawa K."/>
        </authorList>
    </citation>
    <scope>NUCLEOTIDE SEQUENCE [LARGE SCALE GENOMIC DNA]</scope>
</reference>
<sequence>MTSPFVAMATRGLNQGGNSGKRGLTNSNRTDIFIVAHEWYWKKGVVMYTQFILHLDSVFPPLARNFYKFLPVSSVPFQHPDGGLFHGVDNSICLRYLGSGMYAIFN</sequence>
<proteinExistence type="predicted"/>
<evidence type="ECO:0000313" key="2">
    <source>
        <dbReference type="Proteomes" id="UP001054945"/>
    </source>
</evidence>
<dbReference type="Proteomes" id="UP001054945">
    <property type="component" value="Unassembled WGS sequence"/>
</dbReference>
<dbReference type="AlphaFoldDB" id="A0AAV4MXA5"/>
<gene>
    <name evidence="1" type="ORF">CEXT_721071</name>
</gene>
<accession>A0AAV4MXA5</accession>
<keyword evidence="2" id="KW-1185">Reference proteome</keyword>
<comment type="caution">
    <text evidence="1">The sequence shown here is derived from an EMBL/GenBank/DDBJ whole genome shotgun (WGS) entry which is preliminary data.</text>
</comment>